<gene>
    <name evidence="2" type="ORF">THAOC_07963</name>
</gene>
<feature type="region of interest" description="Disordered" evidence="1">
    <location>
        <begin position="1"/>
        <end position="82"/>
    </location>
</feature>
<feature type="compositionally biased region" description="Basic residues" evidence="1">
    <location>
        <begin position="60"/>
        <end position="71"/>
    </location>
</feature>
<protein>
    <recommendedName>
        <fullName evidence="4">B30.2/SPRY domain-containing protein</fullName>
    </recommendedName>
</protein>
<dbReference type="AlphaFoldDB" id="K0SW64"/>
<name>K0SW64_THAOC</name>
<evidence type="ECO:0000313" key="3">
    <source>
        <dbReference type="Proteomes" id="UP000266841"/>
    </source>
</evidence>
<dbReference type="Proteomes" id="UP000266841">
    <property type="component" value="Unassembled WGS sequence"/>
</dbReference>
<keyword evidence="3" id="KW-1185">Reference proteome</keyword>
<reference evidence="2 3" key="1">
    <citation type="journal article" date="2012" name="Genome Biol.">
        <title>Genome and low-iron response of an oceanic diatom adapted to chronic iron limitation.</title>
        <authorList>
            <person name="Lommer M."/>
            <person name="Specht M."/>
            <person name="Roy A.S."/>
            <person name="Kraemer L."/>
            <person name="Andreson R."/>
            <person name="Gutowska M.A."/>
            <person name="Wolf J."/>
            <person name="Bergner S.V."/>
            <person name="Schilhabel M.B."/>
            <person name="Klostermeier U.C."/>
            <person name="Beiko R.G."/>
            <person name="Rosenstiel P."/>
            <person name="Hippler M."/>
            <person name="Laroche J."/>
        </authorList>
    </citation>
    <scope>NUCLEOTIDE SEQUENCE [LARGE SCALE GENOMIC DNA]</scope>
    <source>
        <strain evidence="2 3">CCMP1005</strain>
    </source>
</reference>
<evidence type="ECO:0008006" key="4">
    <source>
        <dbReference type="Google" id="ProtNLM"/>
    </source>
</evidence>
<accession>K0SW64</accession>
<evidence type="ECO:0000313" key="2">
    <source>
        <dbReference type="EMBL" id="EJK70658.1"/>
    </source>
</evidence>
<sequence length="452" mass="49757">MDDEPGTLRRKPSNRETGALGRGGRRPQPSRGAREANTAEGTTKLSPVANKPAKEPFKKNPAKKKTSKTKRSLPASIAIDDDEDPNDKLSLIELFHEVNATMAERNDGVIERQQVAVVVDLSTAVARTRSVAERQKIAIVESALANVDVVRQLLVFLDAKDLCQVKVTCMALGSANDGAAFNGLSMVEEAAMQVYEGASDEEKAMLPRYNGESRIELYHHLLLLRGRLTFDQLVGSGVGYREGDKAAVRGLGWFMGGMYGQAICGNHIMRAGRHWATFTILPSFLCLQTFGVIRPLPGWDKRGLDEFSPANPAFRQDLLRERTDRWEGDVHYCRLDLDDGSCCWSDWTENTTSSYEGDEGETYWDWEGCDDYDPHKSNTLALGMLLDLGDGTLSLYQNGQRVGTLKDGLAGEYCWTAGCYGAIDTGTGFGYGNVSIRRGYNLGRVVGYENTA</sequence>
<evidence type="ECO:0000256" key="1">
    <source>
        <dbReference type="SAM" id="MobiDB-lite"/>
    </source>
</evidence>
<comment type="caution">
    <text evidence="2">The sequence shown here is derived from an EMBL/GenBank/DDBJ whole genome shotgun (WGS) entry which is preliminary data.</text>
</comment>
<dbReference type="OrthoDB" id="295536at2759"/>
<dbReference type="EMBL" id="AGNL01008227">
    <property type="protein sequence ID" value="EJK70658.1"/>
    <property type="molecule type" value="Genomic_DNA"/>
</dbReference>
<proteinExistence type="predicted"/>
<organism evidence="2 3">
    <name type="scientific">Thalassiosira oceanica</name>
    <name type="common">Marine diatom</name>
    <dbReference type="NCBI Taxonomy" id="159749"/>
    <lineage>
        <taxon>Eukaryota</taxon>
        <taxon>Sar</taxon>
        <taxon>Stramenopiles</taxon>
        <taxon>Ochrophyta</taxon>
        <taxon>Bacillariophyta</taxon>
        <taxon>Coscinodiscophyceae</taxon>
        <taxon>Thalassiosirophycidae</taxon>
        <taxon>Thalassiosirales</taxon>
        <taxon>Thalassiosiraceae</taxon>
        <taxon>Thalassiosira</taxon>
    </lineage>
</organism>